<dbReference type="PANTHER" id="PTHR44943">
    <property type="entry name" value="CELLULOSE SYNTHASE OPERON PROTEIN C"/>
    <property type="match status" value="1"/>
</dbReference>
<dbReference type="Pfam" id="PF00515">
    <property type="entry name" value="TPR_1"/>
    <property type="match status" value="1"/>
</dbReference>
<dbReference type="Pfam" id="PF13181">
    <property type="entry name" value="TPR_8"/>
    <property type="match status" value="1"/>
</dbReference>
<dbReference type="SMART" id="SM00028">
    <property type="entry name" value="TPR"/>
    <property type="match status" value="4"/>
</dbReference>
<proteinExistence type="predicted"/>
<protein>
    <recommendedName>
        <fullName evidence="6">Tetratricopeptide repeat protein</fullName>
    </recommendedName>
</protein>
<feature type="repeat" description="TPR" evidence="3">
    <location>
        <begin position="282"/>
        <end position="315"/>
    </location>
</feature>
<evidence type="ECO:0000256" key="1">
    <source>
        <dbReference type="ARBA" id="ARBA00022737"/>
    </source>
</evidence>
<dbReference type="InterPro" id="IPR019734">
    <property type="entry name" value="TPR_rpt"/>
</dbReference>
<accession>A0A8S1T4Y9</accession>
<dbReference type="AlphaFoldDB" id="A0A8S1T4Y9"/>
<dbReference type="PANTHER" id="PTHR44943:SF4">
    <property type="entry name" value="TPR REPEAT-CONTAINING PROTEIN MJ0798"/>
    <property type="match status" value="1"/>
</dbReference>
<evidence type="ECO:0000256" key="2">
    <source>
        <dbReference type="ARBA" id="ARBA00022803"/>
    </source>
</evidence>
<name>A0A8S1T4Y9_PAROT</name>
<dbReference type="PROSITE" id="PS50293">
    <property type="entry name" value="TPR_REGION"/>
    <property type="match status" value="1"/>
</dbReference>
<feature type="repeat" description="TPR" evidence="3">
    <location>
        <begin position="248"/>
        <end position="281"/>
    </location>
</feature>
<keyword evidence="5" id="KW-1185">Reference proteome</keyword>
<evidence type="ECO:0008006" key="6">
    <source>
        <dbReference type="Google" id="ProtNLM"/>
    </source>
</evidence>
<evidence type="ECO:0000313" key="4">
    <source>
        <dbReference type="EMBL" id="CAD8146676.1"/>
    </source>
</evidence>
<sequence length="380" mass="44176">MNDFKCTYIDHEKESILGFCLNQNCNKKTQFCFECLKAQHSNHIIDCIQFTSMSKYIQDSLEVYKESCQQIINIIDQMNICLEKFKKKIDQEIENIKNLNQQLVKNDYPSLNSQIQFIKTIYSKEKEKEIQLQLQQLNKIVLTIETVTKIQTQVNAQINTGRKIKITEINVESGNDNQSQITRGLVSGKNEKLDKDKNFQDLQNMLDNPNRQGIDFYLWKSYGLNNLGRYQESIECCQKAIKLNSQNDKIWNNLGFALNSLGRYQEAIQKFDKAIQIDPKNDMAENNKGFSLNSLQRYKEAIECYDRAIKISPKNHFAHMNKGFALHQLEQFQQALLHYDTALSICDDPHILYLKANLEAKLRSSLSSKPKKNRSFSGIK</sequence>
<gene>
    <name evidence="4" type="ORF">POCTA_138.1.T0190045</name>
</gene>
<reference evidence="4" key="1">
    <citation type="submission" date="2021-01" db="EMBL/GenBank/DDBJ databases">
        <authorList>
            <consortium name="Genoscope - CEA"/>
            <person name="William W."/>
        </authorList>
    </citation>
    <scope>NUCLEOTIDE SEQUENCE</scope>
</reference>
<keyword evidence="1" id="KW-0677">Repeat</keyword>
<dbReference type="InterPro" id="IPR051685">
    <property type="entry name" value="Ycf3/AcsC/BcsC/TPR_MFPF"/>
</dbReference>
<dbReference type="Proteomes" id="UP000683925">
    <property type="component" value="Unassembled WGS sequence"/>
</dbReference>
<evidence type="ECO:0000256" key="3">
    <source>
        <dbReference type="PROSITE-ProRule" id="PRU00339"/>
    </source>
</evidence>
<keyword evidence="2 3" id="KW-0802">TPR repeat</keyword>
<dbReference type="Pfam" id="PF13414">
    <property type="entry name" value="TPR_11"/>
    <property type="match status" value="1"/>
</dbReference>
<evidence type="ECO:0000313" key="5">
    <source>
        <dbReference type="Proteomes" id="UP000683925"/>
    </source>
</evidence>
<dbReference type="EMBL" id="CAJJDP010000019">
    <property type="protein sequence ID" value="CAD8146676.1"/>
    <property type="molecule type" value="Genomic_DNA"/>
</dbReference>
<dbReference type="OrthoDB" id="2335338at2759"/>
<comment type="caution">
    <text evidence="4">The sequence shown here is derived from an EMBL/GenBank/DDBJ whole genome shotgun (WGS) entry which is preliminary data.</text>
</comment>
<dbReference type="PROSITE" id="PS50005">
    <property type="entry name" value="TPR"/>
    <property type="match status" value="2"/>
</dbReference>
<organism evidence="4 5">
    <name type="scientific">Paramecium octaurelia</name>
    <dbReference type="NCBI Taxonomy" id="43137"/>
    <lineage>
        <taxon>Eukaryota</taxon>
        <taxon>Sar</taxon>
        <taxon>Alveolata</taxon>
        <taxon>Ciliophora</taxon>
        <taxon>Intramacronucleata</taxon>
        <taxon>Oligohymenophorea</taxon>
        <taxon>Peniculida</taxon>
        <taxon>Parameciidae</taxon>
        <taxon>Paramecium</taxon>
    </lineage>
</organism>